<accession>A0AAV6GVX6</accession>
<reference evidence="4" key="1">
    <citation type="submission" date="2020-10" db="EMBL/GenBank/DDBJ databases">
        <title>Chromosome-scale genome assembly of the Allis shad, Alosa alosa.</title>
        <authorList>
            <person name="Margot Z."/>
            <person name="Christophe K."/>
            <person name="Cabau C."/>
            <person name="Louis A."/>
            <person name="Berthelot C."/>
            <person name="Parey E."/>
            <person name="Roest Crollius H."/>
            <person name="Montfort J."/>
            <person name="Robinson-Rechavi M."/>
            <person name="Bucao C."/>
            <person name="Bouchez O."/>
            <person name="Gislard M."/>
            <person name="Lluch J."/>
            <person name="Milhes M."/>
            <person name="Lampietro C."/>
            <person name="Lopez Roques C."/>
            <person name="Donnadieu C."/>
            <person name="Braasch I."/>
            <person name="Desvignes T."/>
            <person name="Postlethwait J."/>
            <person name="Bobe J."/>
            <person name="Guiguen Y."/>
        </authorList>
    </citation>
    <scope>NUCLEOTIDE SEQUENCE</scope>
    <source>
        <strain evidence="4">M-15738</strain>
        <tissue evidence="4">Blood</tissue>
    </source>
</reference>
<dbReference type="PANTHER" id="PTHR46186">
    <property type="entry name" value="CYSTATIN"/>
    <property type="match status" value="1"/>
</dbReference>
<dbReference type="AlphaFoldDB" id="A0AAV6GVX6"/>
<dbReference type="GO" id="GO:0005615">
    <property type="term" value="C:extracellular space"/>
    <property type="evidence" value="ECO:0007669"/>
    <property type="project" value="TreeGrafter"/>
</dbReference>
<feature type="transmembrane region" description="Helical" evidence="2">
    <location>
        <begin position="29"/>
        <end position="46"/>
    </location>
</feature>
<dbReference type="PANTHER" id="PTHR46186:SF12">
    <property type="entry name" value="CYSTATIN C (AMYLOID ANGIOPATHY AND CEREBRAL HEMORRHAGE)-RELATED"/>
    <property type="match status" value="1"/>
</dbReference>
<dbReference type="GO" id="GO:0004869">
    <property type="term" value="F:cysteine-type endopeptidase inhibitor activity"/>
    <property type="evidence" value="ECO:0007669"/>
    <property type="project" value="InterPro"/>
</dbReference>
<proteinExistence type="inferred from homology"/>
<protein>
    <recommendedName>
        <fullName evidence="3">Cystatin domain-containing protein</fullName>
    </recommendedName>
</protein>
<evidence type="ECO:0000256" key="2">
    <source>
        <dbReference type="SAM" id="Phobius"/>
    </source>
</evidence>
<dbReference type="InterPro" id="IPR046350">
    <property type="entry name" value="Cystatin_sf"/>
</dbReference>
<evidence type="ECO:0000256" key="1">
    <source>
        <dbReference type="ARBA" id="ARBA00009403"/>
    </source>
</evidence>
<dbReference type="EMBL" id="JADWDJ010000007">
    <property type="protein sequence ID" value="KAG5277981.1"/>
    <property type="molecule type" value="Genomic_DNA"/>
</dbReference>
<organism evidence="4 5">
    <name type="scientific">Alosa alosa</name>
    <name type="common">allis shad</name>
    <dbReference type="NCBI Taxonomy" id="278164"/>
    <lineage>
        <taxon>Eukaryota</taxon>
        <taxon>Metazoa</taxon>
        <taxon>Chordata</taxon>
        <taxon>Craniata</taxon>
        <taxon>Vertebrata</taxon>
        <taxon>Euteleostomi</taxon>
        <taxon>Actinopterygii</taxon>
        <taxon>Neopterygii</taxon>
        <taxon>Teleostei</taxon>
        <taxon>Clupei</taxon>
        <taxon>Clupeiformes</taxon>
        <taxon>Clupeoidei</taxon>
        <taxon>Clupeidae</taxon>
        <taxon>Alosa</taxon>
    </lineage>
</organism>
<dbReference type="Gene3D" id="3.10.450.10">
    <property type="match status" value="1"/>
</dbReference>
<comment type="similarity">
    <text evidence="1">Belongs to the cystatin family.</text>
</comment>
<dbReference type="GO" id="GO:0005737">
    <property type="term" value="C:cytoplasm"/>
    <property type="evidence" value="ECO:0007669"/>
    <property type="project" value="TreeGrafter"/>
</dbReference>
<gene>
    <name evidence="4" type="ORF">AALO_G00093540</name>
</gene>
<keyword evidence="2" id="KW-0812">Transmembrane</keyword>
<keyword evidence="5" id="KW-1185">Reference proteome</keyword>
<feature type="domain" description="Cystatin" evidence="3">
    <location>
        <begin position="44"/>
        <end position="160"/>
    </location>
</feature>
<keyword evidence="2" id="KW-0472">Membrane</keyword>
<comment type="caution">
    <text evidence="4">The sequence shown here is derived from an EMBL/GenBank/DDBJ whole genome shotgun (WGS) entry which is preliminary data.</text>
</comment>
<dbReference type="GO" id="GO:0031982">
    <property type="term" value="C:vesicle"/>
    <property type="evidence" value="ECO:0007669"/>
    <property type="project" value="TreeGrafter"/>
</dbReference>
<dbReference type="InterPro" id="IPR000010">
    <property type="entry name" value="Cystatin_dom"/>
</dbReference>
<evidence type="ECO:0000313" key="5">
    <source>
        <dbReference type="Proteomes" id="UP000823561"/>
    </source>
</evidence>
<dbReference type="Pfam" id="PF00031">
    <property type="entry name" value="Cystatin"/>
    <property type="match status" value="1"/>
</dbReference>
<dbReference type="SUPFAM" id="SSF54403">
    <property type="entry name" value="Cystatin/monellin"/>
    <property type="match status" value="1"/>
</dbReference>
<dbReference type="CDD" id="cd00042">
    <property type="entry name" value="CY"/>
    <property type="match status" value="1"/>
</dbReference>
<dbReference type="Proteomes" id="UP000823561">
    <property type="component" value="Chromosome 7"/>
</dbReference>
<sequence length="160" mass="17715">MARQASRPEHKIQEVSTLHTLGFKNRTEMASILVLLAVIATVTTIVNGDGAVNQRYGPDVMRAAEFAIGFHNRMSNYPYAYKVISVISENSQIYPPARMKYTMTVKVGETTCKNTDKVNLTDCRLQTSSDAKAMICQFVVLAVPNASFPTNSYLLSNKCN</sequence>
<evidence type="ECO:0000313" key="4">
    <source>
        <dbReference type="EMBL" id="KAG5277981.1"/>
    </source>
</evidence>
<keyword evidence="2" id="KW-1133">Transmembrane helix</keyword>
<dbReference type="SMART" id="SM00043">
    <property type="entry name" value="CY"/>
    <property type="match status" value="1"/>
</dbReference>
<name>A0AAV6GVX6_9TELE</name>
<evidence type="ECO:0000259" key="3">
    <source>
        <dbReference type="SMART" id="SM00043"/>
    </source>
</evidence>